<dbReference type="Proteomes" id="UP000214646">
    <property type="component" value="Unassembled WGS sequence"/>
</dbReference>
<protein>
    <submittedName>
        <fullName evidence="1">Putative small heat shock protein</fullName>
    </submittedName>
</protein>
<sequence length="137" mass="14387">MAKIQMKVAPDTMAYADAATHKLVVEFAIPGAPAESVDVKVLQDCVHLTAPARDIEYVAALALGWPVKPDKAEATYENGLLRIEVPFKDPMEDAVKVAIKSGAETKIKLIETGAAVANVGQKTPAGQQPKSPVAAPA</sequence>
<dbReference type="InterPro" id="IPR008978">
    <property type="entry name" value="HSP20-like_chaperone"/>
</dbReference>
<dbReference type="Gene3D" id="2.60.40.790">
    <property type="match status" value="1"/>
</dbReference>
<dbReference type="EMBL" id="NIDE01000009">
    <property type="protein sequence ID" value="OWK39819.1"/>
    <property type="molecule type" value="Genomic_DNA"/>
</dbReference>
<gene>
    <name evidence="1" type="ORF">FRUB_05709</name>
</gene>
<keyword evidence="1" id="KW-0346">Stress response</keyword>
<evidence type="ECO:0000313" key="2">
    <source>
        <dbReference type="Proteomes" id="UP000214646"/>
    </source>
</evidence>
<dbReference type="SUPFAM" id="SSF49764">
    <property type="entry name" value="HSP20-like chaperones"/>
    <property type="match status" value="1"/>
</dbReference>
<organism evidence="1 2">
    <name type="scientific">Fimbriiglobus ruber</name>
    <dbReference type="NCBI Taxonomy" id="1908690"/>
    <lineage>
        <taxon>Bacteria</taxon>
        <taxon>Pseudomonadati</taxon>
        <taxon>Planctomycetota</taxon>
        <taxon>Planctomycetia</taxon>
        <taxon>Gemmatales</taxon>
        <taxon>Gemmataceae</taxon>
        <taxon>Fimbriiglobus</taxon>
    </lineage>
</organism>
<dbReference type="AlphaFoldDB" id="A0A225DRQ4"/>
<comment type="caution">
    <text evidence="1">The sequence shown here is derived from an EMBL/GenBank/DDBJ whole genome shotgun (WGS) entry which is preliminary data.</text>
</comment>
<dbReference type="OrthoDB" id="9814487at2"/>
<dbReference type="CDD" id="cd06464">
    <property type="entry name" value="ACD_sHsps-like"/>
    <property type="match status" value="1"/>
</dbReference>
<accession>A0A225DRQ4</accession>
<name>A0A225DRQ4_9BACT</name>
<dbReference type="RefSeq" id="WP_088256667.1">
    <property type="nucleotide sequence ID" value="NZ_NIDE01000009.1"/>
</dbReference>
<reference evidence="2" key="1">
    <citation type="submission" date="2017-06" db="EMBL/GenBank/DDBJ databases">
        <title>Genome analysis of Fimbriiglobus ruber SP5, the first member of the order Planctomycetales with confirmed chitinolytic capability.</title>
        <authorList>
            <person name="Ravin N.V."/>
            <person name="Rakitin A.L."/>
            <person name="Ivanova A.A."/>
            <person name="Beletsky A.V."/>
            <person name="Kulichevskaya I.S."/>
            <person name="Mardanov A.V."/>
            <person name="Dedysh S.N."/>
        </authorList>
    </citation>
    <scope>NUCLEOTIDE SEQUENCE [LARGE SCALE GENOMIC DNA]</scope>
    <source>
        <strain evidence="2">SP5</strain>
    </source>
</reference>
<keyword evidence="2" id="KW-1185">Reference proteome</keyword>
<evidence type="ECO:0000313" key="1">
    <source>
        <dbReference type="EMBL" id="OWK39819.1"/>
    </source>
</evidence>
<proteinExistence type="predicted"/>